<evidence type="ECO:0000259" key="4">
    <source>
        <dbReference type="Pfam" id="PF11992"/>
    </source>
</evidence>
<evidence type="ECO:0008006" key="7">
    <source>
        <dbReference type="Google" id="ProtNLM"/>
    </source>
</evidence>
<sequence length="802" mass="86093">MSGVVGAPKEGMVKPQLTGREKVRATLGRMRPGREHLVDALFTLAVVTCALVGLRTALFGWEWIRAAAVGAVLGLVVGHVQATYRWPLVATTAFGAVLYLLVGALVAVRDDIRWYVVPTGQTFKDLALAPVQGWKGMLTLVPPVDARGQYVAIALLVALVGTTLTYATARVTRSHLRLVLAPLALLAVTITLGTEETAGRWVQGLLLGALLLLWCVERAQRGVDRVGGGRPALTRLLGGALILALAAGVAALVAPALPGVDGPDDRRVLRTEVVPGYDRTVFPSPLSGYREYTQGSPTGWYDQQLFQVDGVPATTPMRLATLDTWDGREWGVLGRGGTQEDAGRSFQQIGRRVGVAETAGEPSRMSVTVPEDGYTGRLMLTSGEIQGIEVESEEMREQVWLNLSTNSMLHPPRLDPGDSYRLRTALPATASGIIPDDLQVASGALPMGADLDFVNGRINHWAPDASATPWSRFVAVARGMKEEGRYSDGTTAVSADGTLTDAQRVQRYRSGSRYPAGHGRGRLDDFLNSTPLVGNDEQYAASLALIGNQLGIPTRVVLGAVQTEDGIIRGRNVHAWVEVRTQAGDWYPIVSQNFVPAAEQAPPAAGTRAWQAPDTQAPPQPPPPPPPAPEPAVDWGDPTSWPLWAQLLGLLVLVPLLLVVLVPAAAALRRALRWRRGSGDRRVGRAWADLVEEARGLGRTMPAGGTRVEQALALGPQVDAVPAAIAADALVFAEGEVAAERVTAWQRELRAVRRRMRRAAPVRTRLRATVDPRPLLSRRVDVGLDDPTRTSSPDPAPRKATR</sequence>
<feature type="region of interest" description="Disordered" evidence="1">
    <location>
        <begin position="600"/>
        <end position="635"/>
    </location>
</feature>
<dbReference type="Proteomes" id="UP000592181">
    <property type="component" value="Unassembled WGS sequence"/>
</dbReference>
<keyword evidence="2" id="KW-1133">Transmembrane helix</keyword>
<feature type="transmembrane region" description="Helical" evidence="2">
    <location>
        <begin position="150"/>
        <end position="169"/>
    </location>
</feature>
<gene>
    <name evidence="5" type="ORF">BJY28_001013</name>
</gene>
<feature type="domain" description="Protein-glutamine gamma-glutamyltransferase TgpA N-terminal" evidence="4">
    <location>
        <begin position="46"/>
        <end position="427"/>
    </location>
</feature>
<evidence type="ECO:0000313" key="5">
    <source>
        <dbReference type="EMBL" id="NYG36544.1"/>
    </source>
</evidence>
<keyword evidence="6" id="KW-1185">Reference proteome</keyword>
<dbReference type="InterPro" id="IPR021878">
    <property type="entry name" value="TgpA_N"/>
</dbReference>
<feature type="domain" description="Transglutaminase-like" evidence="3">
    <location>
        <begin position="500"/>
        <end position="588"/>
    </location>
</feature>
<keyword evidence="2" id="KW-0472">Membrane</keyword>
<dbReference type="EMBL" id="JACBZX010000001">
    <property type="protein sequence ID" value="NYG36544.1"/>
    <property type="molecule type" value="Genomic_DNA"/>
</dbReference>
<evidence type="ECO:0000313" key="6">
    <source>
        <dbReference type="Proteomes" id="UP000592181"/>
    </source>
</evidence>
<dbReference type="InterPro" id="IPR052901">
    <property type="entry name" value="Bact_TGase-like"/>
</dbReference>
<organism evidence="5 6">
    <name type="scientific">Janibacter alkaliphilus</name>
    <dbReference type="NCBI Taxonomy" id="1069963"/>
    <lineage>
        <taxon>Bacteria</taxon>
        <taxon>Bacillati</taxon>
        <taxon>Actinomycetota</taxon>
        <taxon>Actinomycetes</taxon>
        <taxon>Micrococcales</taxon>
        <taxon>Intrasporangiaceae</taxon>
        <taxon>Janibacter</taxon>
    </lineage>
</organism>
<feature type="compositionally biased region" description="Basic and acidic residues" evidence="1">
    <location>
        <begin position="778"/>
        <end position="788"/>
    </location>
</feature>
<reference evidence="5 6" key="1">
    <citation type="submission" date="2020-07" db="EMBL/GenBank/DDBJ databases">
        <title>Sequencing the genomes of 1000 actinobacteria strains.</title>
        <authorList>
            <person name="Klenk H.-P."/>
        </authorList>
    </citation>
    <scope>NUCLEOTIDE SEQUENCE [LARGE SCALE GENOMIC DNA]</scope>
    <source>
        <strain evidence="5 6">DSM 24723</strain>
    </source>
</reference>
<accession>A0A852X8B9</accession>
<evidence type="ECO:0000256" key="2">
    <source>
        <dbReference type="SAM" id="Phobius"/>
    </source>
</evidence>
<feature type="transmembrane region" description="Helical" evidence="2">
    <location>
        <begin position="200"/>
        <end position="216"/>
    </location>
</feature>
<dbReference type="SUPFAM" id="SSF54001">
    <property type="entry name" value="Cysteine proteinases"/>
    <property type="match status" value="1"/>
</dbReference>
<protein>
    <recommendedName>
        <fullName evidence="7">Transglutaminase-like superfamily protein</fullName>
    </recommendedName>
</protein>
<feature type="transmembrane region" description="Helical" evidence="2">
    <location>
        <begin position="63"/>
        <end position="80"/>
    </location>
</feature>
<feature type="transmembrane region" description="Helical" evidence="2">
    <location>
        <begin position="643"/>
        <end position="668"/>
    </location>
</feature>
<dbReference type="RefSeq" id="WP_179462035.1">
    <property type="nucleotide sequence ID" value="NZ_JACBZX010000001.1"/>
</dbReference>
<comment type="caution">
    <text evidence="5">The sequence shown here is derived from an EMBL/GenBank/DDBJ whole genome shotgun (WGS) entry which is preliminary data.</text>
</comment>
<feature type="compositionally biased region" description="Pro residues" evidence="1">
    <location>
        <begin position="616"/>
        <end position="630"/>
    </location>
</feature>
<dbReference type="InterPro" id="IPR038765">
    <property type="entry name" value="Papain-like_cys_pep_sf"/>
</dbReference>
<dbReference type="PANTHER" id="PTHR42736">
    <property type="entry name" value="PROTEIN-GLUTAMINE GAMMA-GLUTAMYLTRANSFERASE"/>
    <property type="match status" value="1"/>
</dbReference>
<proteinExistence type="predicted"/>
<feature type="transmembrane region" description="Helical" evidence="2">
    <location>
        <begin position="236"/>
        <end position="257"/>
    </location>
</feature>
<dbReference type="InterPro" id="IPR002931">
    <property type="entry name" value="Transglutaminase-like"/>
</dbReference>
<dbReference type="PANTHER" id="PTHR42736:SF1">
    <property type="entry name" value="PROTEIN-GLUTAMINE GAMMA-GLUTAMYLTRANSFERASE"/>
    <property type="match status" value="1"/>
</dbReference>
<dbReference type="Pfam" id="PF01841">
    <property type="entry name" value="Transglut_core"/>
    <property type="match status" value="1"/>
</dbReference>
<keyword evidence="2" id="KW-0812">Transmembrane</keyword>
<feature type="transmembrane region" description="Helical" evidence="2">
    <location>
        <begin position="176"/>
        <end position="194"/>
    </location>
</feature>
<evidence type="ECO:0000259" key="3">
    <source>
        <dbReference type="Pfam" id="PF01841"/>
    </source>
</evidence>
<name>A0A852X8B9_9MICO</name>
<feature type="transmembrane region" description="Helical" evidence="2">
    <location>
        <begin position="87"/>
        <end position="108"/>
    </location>
</feature>
<evidence type="ECO:0000256" key="1">
    <source>
        <dbReference type="SAM" id="MobiDB-lite"/>
    </source>
</evidence>
<feature type="transmembrane region" description="Helical" evidence="2">
    <location>
        <begin position="37"/>
        <end position="57"/>
    </location>
</feature>
<dbReference type="Pfam" id="PF11992">
    <property type="entry name" value="TgpA_N"/>
    <property type="match status" value="1"/>
</dbReference>
<dbReference type="AlphaFoldDB" id="A0A852X8B9"/>
<feature type="region of interest" description="Disordered" evidence="1">
    <location>
        <begin position="777"/>
        <end position="802"/>
    </location>
</feature>